<dbReference type="PANTHER" id="PTHR43591">
    <property type="entry name" value="METHYLTRANSFERASE"/>
    <property type="match status" value="1"/>
</dbReference>
<dbReference type="SUPFAM" id="SSF53335">
    <property type="entry name" value="S-adenosyl-L-methionine-dependent methyltransferases"/>
    <property type="match status" value="1"/>
</dbReference>
<gene>
    <name evidence="2" type="ORF">AB0C36_03935</name>
</gene>
<proteinExistence type="predicted"/>
<keyword evidence="2" id="KW-0808">Transferase</keyword>
<dbReference type="Pfam" id="PF08241">
    <property type="entry name" value="Methyltransf_11"/>
    <property type="match status" value="1"/>
</dbReference>
<organism evidence="2 3">
    <name type="scientific">Streptodolium elevatio</name>
    <dbReference type="NCBI Taxonomy" id="3157996"/>
    <lineage>
        <taxon>Bacteria</taxon>
        <taxon>Bacillati</taxon>
        <taxon>Actinomycetota</taxon>
        <taxon>Actinomycetes</taxon>
        <taxon>Kitasatosporales</taxon>
        <taxon>Streptomycetaceae</taxon>
        <taxon>Streptodolium</taxon>
    </lineage>
</organism>
<feature type="domain" description="Methyltransferase type 11" evidence="1">
    <location>
        <begin position="45"/>
        <end position="146"/>
    </location>
</feature>
<comment type="caution">
    <text evidence="2">The sequence shown here is derived from an EMBL/GenBank/DDBJ whole genome shotgun (WGS) entry which is preliminary data.</text>
</comment>
<evidence type="ECO:0000313" key="3">
    <source>
        <dbReference type="Proteomes" id="UP001551482"/>
    </source>
</evidence>
<evidence type="ECO:0000259" key="1">
    <source>
        <dbReference type="Pfam" id="PF08241"/>
    </source>
</evidence>
<sequence length="275" mass="28342">MAGGSGFQVSGDAAVRYERHVAPIMAPFVGALVDAVRPAPGEAVLDLGCGTGFVAREAARRVGAEGRVTGVDLNPGMLAVAAEQAPETPEAPGAPEVVWAQAAAEALPFGDDEFDVVLCQQSAQFFADLDAALAQAARVTRPGGRFGATVWASLEGSPFFVAQRLAIEAIGGAEAARSFDTAFRCPARVLVSAVRRAGFVALDSRDVTANVRLPRLDSFAPLQLAALPWGRAVAEAGPTAPAAYAAILADLLNPYVTADQSVLIPFASTLVTATR</sequence>
<keyword evidence="3" id="KW-1185">Reference proteome</keyword>
<evidence type="ECO:0000313" key="2">
    <source>
        <dbReference type="EMBL" id="MEU8132639.1"/>
    </source>
</evidence>
<reference evidence="2 3" key="1">
    <citation type="submission" date="2024-06" db="EMBL/GenBank/DDBJ databases">
        <title>The Natural Products Discovery Center: Release of the First 8490 Sequenced Strains for Exploring Actinobacteria Biosynthetic Diversity.</title>
        <authorList>
            <person name="Kalkreuter E."/>
            <person name="Kautsar S.A."/>
            <person name="Yang D."/>
            <person name="Bader C.D."/>
            <person name="Teijaro C.N."/>
            <person name="Fluegel L."/>
            <person name="Davis C.M."/>
            <person name="Simpson J.R."/>
            <person name="Lauterbach L."/>
            <person name="Steele A.D."/>
            <person name="Gui C."/>
            <person name="Meng S."/>
            <person name="Li G."/>
            <person name="Viehrig K."/>
            <person name="Ye F."/>
            <person name="Su P."/>
            <person name="Kiefer A.F."/>
            <person name="Nichols A."/>
            <person name="Cepeda A.J."/>
            <person name="Yan W."/>
            <person name="Fan B."/>
            <person name="Jiang Y."/>
            <person name="Adhikari A."/>
            <person name="Zheng C.-J."/>
            <person name="Schuster L."/>
            <person name="Cowan T.M."/>
            <person name="Smanski M.J."/>
            <person name="Chevrette M.G."/>
            <person name="De Carvalho L.P.S."/>
            <person name="Shen B."/>
        </authorList>
    </citation>
    <scope>NUCLEOTIDE SEQUENCE [LARGE SCALE GENOMIC DNA]</scope>
    <source>
        <strain evidence="2 3">NPDC048946</strain>
    </source>
</reference>
<dbReference type="RefSeq" id="WP_358348776.1">
    <property type="nucleotide sequence ID" value="NZ_JBEZFP010000006.1"/>
</dbReference>
<dbReference type="PANTHER" id="PTHR43591:SF24">
    <property type="entry name" value="2-METHOXY-6-POLYPRENYL-1,4-BENZOQUINOL METHYLASE, MITOCHONDRIAL"/>
    <property type="match status" value="1"/>
</dbReference>
<dbReference type="InterPro" id="IPR013216">
    <property type="entry name" value="Methyltransf_11"/>
</dbReference>
<dbReference type="EMBL" id="JBEZFP010000006">
    <property type="protein sequence ID" value="MEU8132639.1"/>
    <property type="molecule type" value="Genomic_DNA"/>
</dbReference>
<dbReference type="GO" id="GO:0032259">
    <property type="term" value="P:methylation"/>
    <property type="evidence" value="ECO:0007669"/>
    <property type="project" value="UniProtKB-KW"/>
</dbReference>
<dbReference type="CDD" id="cd02440">
    <property type="entry name" value="AdoMet_MTases"/>
    <property type="match status" value="1"/>
</dbReference>
<dbReference type="GO" id="GO:0008168">
    <property type="term" value="F:methyltransferase activity"/>
    <property type="evidence" value="ECO:0007669"/>
    <property type="project" value="UniProtKB-KW"/>
</dbReference>
<dbReference type="Gene3D" id="3.40.50.150">
    <property type="entry name" value="Vaccinia Virus protein VP39"/>
    <property type="match status" value="1"/>
</dbReference>
<protein>
    <submittedName>
        <fullName evidence="2">Methyltransferase domain-containing protein</fullName>
    </submittedName>
</protein>
<dbReference type="InterPro" id="IPR029063">
    <property type="entry name" value="SAM-dependent_MTases_sf"/>
</dbReference>
<name>A0ABV3DBT4_9ACTN</name>
<keyword evidence="2" id="KW-0489">Methyltransferase</keyword>
<accession>A0ABV3DBT4</accession>
<dbReference type="Proteomes" id="UP001551482">
    <property type="component" value="Unassembled WGS sequence"/>
</dbReference>